<proteinExistence type="predicted"/>
<accession>A0A3M7SDV6</accession>
<gene>
    <name evidence="1" type="ORF">BpHYR1_031147</name>
</gene>
<dbReference type="Proteomes" id="UP000276133">
    <property type="component" value="Unassembled WGS sequence"/>
</dbReference>
<sequence length="510" mass="56855">MRDNLSMHVSKREDISDGRELVNARKHHAVMHLTPVCACNSVLNSLATNLLSSDKSIEHDVFSVLKMQLSSCNAQIRMCWLFCAPSGAQQIGQLNIGIGEADAHLTAARHRAGAALLHPTLRALALLRLVAQRTRALRVRQCHIAHQIEATKRPARLIETIGQQSQTAADFAALTCLLVFAARRFFLATHRLPVPTLNRVVHQLGQVHACLNSHLVGHAGAGRSARARRHIQKRAVLNHLGQGLDGRRANIHVAVLAQRLQLLEYVLVAGGAGARQTRYDRLVCVHYFDAQLRLGALHALEQNLACVLVHCAASATQLLIELVETRQRAQLGHLLKLSLSVVAFVDCGVERQKVAVRVEAGECVGDETAHGRSRKLTEQNEELLHQLFLLLLERGFLDAADFCGHAQQPVVEVERALFVTDYLVQQAVIINLEMNQKKKNFLFEFVLEIRKDGPKFVILNRFLILIKYRLDLCLEINASSRQNLLGRLVSSLARHCEIWHKKHNIIIAKA</sequence>
<organism evidence="1 2">
    <name type="scientific">Brachionus plicatilis</name>
    <name type="common">Marine rotifer</name>
    <name type="synonym">Brachionus muelleri</name>
    <dbReference type="NCBI Taxonomy" id="10195"/>
    <lineage>
        <taxon>Eukaryota</taxon>
        <taxon>Metazoa</taxon>
        <taxon>Spiralia</taxon>
        <taxon>Gnathifera</taxon>
        <taxon>Rotifera</taxon>
        <taxon>Eurotatoria</taxon>
        <taxon>Monogononta</taxon>
        <taxon>Pseudotrocha</taxon>
        <taxon>Ploima</taxon>
        <taxon>Brachionidae</taxon>
        <taxon>Brachionus</taxon>
    </lineage>
</organism>
<reference evidence="1 2" key="1">
    <citation type="journal article" date="2018" name="Sci. Rep.">
        <title>Genomic signatures of local adaptation to the degree of environmental predictability in rotifers.</title>
        <authorList>
            <person name="Franch-Gras L."/>
            <person name="Hahn C."/>
            <person name="Garcia-Roger E.M."/>
            <person name="Carmona M.J."/>
            <person name="Serra M."/>
            <person name="Gomez A."/>
        </authorList>
    </citation>
    <scope>NUCLEOTIDE SEQUENCE [LARGE SCALE GENOMIC DNA]</scope>
    <source>
        <strain evidence="1">HYR1</strain>
    </source>
</reference>
<dbReference type="EMBL" id="REGN01001571">
    <property type="protein sequence ID" value="RNA33837.1"/>
    <property type="molecule type" value="Genomic_DNA"/>
</dbReference>
<name>A0A3M7SDV6_BRAPC</name>
<protein>
    <submittedName>
        <fullName evidence="1">Uncharacterized protein</fullName>
    </submittedName>
</protein>
<comment type="caution">
    <text evidence="1">The sequence shown here is derived from an EMBL/GenBank/DDBJ whole genome shotgun (WGS) entry which is preliminary data.</text>
</comment>
<keyword evidence="2" id="KW-1185">Reference proteome</keyword>
<dbReference type="AlphaFoldDB" id="A0A3M7SDV6"/>
<evidence type="ECO:0000313" key="2">
    <source>
        <dbReference type="Proteomes" id="UP000276133"/>
    </source>
</evidence>
<evidence type="ECO:0000313" key="1">
    <source>
        <dbReference type="EMBL" id="RNA33837.1"/>
    </source>
</evidence>